<dbReference type="OrthoDB" id="3199565at2"/>
<gene>
    <name evidence="1" type="ORF">AXFE_15980</name>
</gene>
<dbReference type="Proteomes" id="UP000032360">
    <property type="component" value="Unassembled WGS sequence"/>
</dbReference>
<dbReference type="RefSeq" id="WP_052605317.1">
    <property type="nucleotide sequence ID" value="NZ_JXYS01000036.1"/>
</dbReference>
<dbReference type="InterPro" id="IPR014942">
    <property type="entry name" value="AbiEii"/>
</dbReference>
<evidence type="ECO:0008006" key="3">
    <source>
        <dbReference type="Google" id="ProtNLM"/>
    </source>
</evidence>
<proteinExistence type="predicted"/>
<dbReference type="Pfam" id="PF08843">
    <property type="entry name" value="AbiEii"/>
    <property type="match status" value="1"/>
</dbReference>
<sequence>MSESDRIPGNRQHLERLIDVWAREGFELGQSRLRRLLGFTAIAAMLDGLPGEDGRARLVIKGGAGLQLRLGDRARTTSDLDTAFRGDIIEARGLLRSALKRGWSGFEGVRSDEVEITRAGITPPPRRARIKLAYKSKPFSTVAFEMSAAEGASLDSPEYHRVAISLAPVQLPDPGKIAFLPARYQIAQKLHACTEPPTDDHPNIRVRDLFDILLIAELVELEEYPALSAACREIFELRGRHSWPPVLS</sequence>
<evidence type="ECO:0000313" key="1">
    <source>
        <dbReference type="EMBL" id="KJF17538.1"/>
    </source>
</evidence>
<reference evidence="1 2" key="1">
    <citation type="submission" date="2015-01" db="EMBL/GenBank/DDBJ databases">
        <title>Draft genome of the acidophilic iron oxidizer Acidithrix ferrooxidans strain Py-F3.</title>
        <authorList>
            <person name="Poehlein A."/>
            <person name="Eisen S."/>
            <person name="Schloemann M."/>
            <person name="Johnson B.D."/>
            <person name="Daniel R."/>
            <person name="Muehling M."/>
        </authorList>
    </citation>
    <scope>NUCLEOTIDE SEQUENCE [LARGE SCALE GENOMIC DNA]</scope>
    <source>
        <strain evidence="1 2">Py-F3</strain>
    </source>
</reference>
<keyword evidence="2" id="KW-1185">Reference proteome</keyword>
<name>A0A0D8HHZ1_9ACTN</name>
<organism evidence="1 2">
    <name type="scientific">Acidithrix ferrooxidans</name>
    <dbReference type="NCBI Taxonomy" id="1280514"/>
    <lineage>
        <taxon>Bacteria</taxon>
        <taxon>Bacillati</taxon>
        <taxon>Actinomycetota</taxon>
        <taxon>Acidimicrobiia</taxon>
        <taxon>Acidimicrobiales</taxon>
        <taxon>Acidimicrobiaceae</taxon>
        <taxon>Acidithrix</taxon>
    </lineage>
</organism>
<comment type="caution">
    <text evidence="1">The sequence shown here is derived from an EMBL/GenBank/DDBJ whole genome shotgun (WGS) entry which is preliminary data.</text>
</comment>
<dbReference type="EMBL" id="JXYS01000036">
    <property type="protein sequence ID" value="KJF17538.1"/>
    <property type="molecule type" value="Genomic_DNA"/>
</dbReference>
<protein>
    <recommendedName>
        <fullName evidence="3">Nucleotidyl transferase AbiEii toxin, Type IV TA system</fullName>
    </recommendedName>
</protein>
<accession>A0A0D8HHZ1</accession>
<dbReference type="AlphaFoldDB" id="A0A0D8HHZ1"/>
<evidence type="ECO:0000313" key="2">
    <source>
        <dbReference type="Proteomes" id="UP000032360"/>
    </source>
</evidence>
<dbReference type="STRING" id="1280514.AXFE_15980"/>